<feature type="domain" description="L-asparaginase N-terminal" evidence="5">
    <location>
        <begin position="8"/>
        <end position="203"/>
    </location>
</feature>
<comment type="similarity">
    <text evidence="1">Belongs to the asparaginase 1 family.</text>
</comment>
<protein>
    <recommendedName>
        <fullName evidence="5">L-asparaginase N-terminal domain-containing protein</fullName>
    </recommendedName>
</protein>
<evidence type="ECO:0000256" key="2">
    <source>
        <dbReference type="PIRSR" id="PIRSR001220-1"/>
    </source>
</evidence>
<evidence type="ECO:0000313" key="6">
    <source>
        <dbReference type="EMBL" id="PIR04045.1"/>
    </source>
</evidence>
<evidence type="ECO:0000256" key="4">
    <source>
        <dbReference type="PROSITE-ProRule" id="PRU10099"/>
    </source>
</evidence>
<dbReference type="InterPro" id="IPR006034">
    <property type="entry name" value="Asparaginase/glutaminase-like"/>
</dbReference>
<dbReference type="PANTHER" id="PTHR11707:SF28">
    <property type="entry name" value="60 KDA LYSOPHOSPHOLIPASE"/>
    <property type="match status" value="1"/>
</dbReference>
<evidence type="ECO:0000313" key="7">
    <source>
        <dbReference type="Proteomes" id="UP000229600"/>
    </source>
</evidence>
<dbReference type="Gene3D" id="3.40.50.1170">
    <property type="entry name" value="L-asparaginase, N-terminal domain"/>
    <property type="match status" value="1"/>
</dbReference>
<dbReference type="AlphaFoldDB" id="A0A2H0N7F0"/>
<name>A0A2H0N7F0_9BACT</name>
<feature type="active site" description="O-isoaspartyl threonine intermediate" evidence="2">
    <location>
        <position position="17"/>
    </location>
</feature>
<reference evidence="6 7" key="1">
    <citation type="submission" date="2017-09" db="EMBL/GenBank/DDBJ databases">
        <title>Depth-based differentiation of microbial function through sediment-hosted aquifers and enrichment of novel symbionts in the deep terrestrial subsurface.</title>
        <authorList>
            <person name="Probst A.J."/>
            <person name="Ladd B."/>
            <person name="Jarett J.K."/>
            <person name="Geller-Mcgrath D.E."/>
            <person name="Sieber C.M."/>
            <person name="Emerson J.B."/>
            <person name="Anantharaman K."/>
            <person name="Thomas B.C."/>
            <person name="Malmstrom R."/>
            <person name="Stieglmeier M."/>
            <person name="Klingl A."/>
            <person name="Woyke T."/>
            <person name="Ryan C.M."/>
            <person name="Banfield J.F."/>
        </authorList>
    </citation>
    <scope>NUCLEOTIDE SEQUENCE [LARGE SCALE GENOMIC DNA]</scope>
    <source>
        <strain evidence="6">CG11_big_fil_rev_8_21_14_0_20_39_34</strain>
    </source>
</reference>
<dbReference type="InterPro" id="IPR027474">
    <property type="entry name" value="L-asparaginase_N"/>
</dbReference>
<evidence type="ECO:0000256" key="1">
    <source>
        <dbReference type="ARBA" id="ARBA00010518"/>
    </source>
</evidence>
<feature type="binding site" evidence="3">
    <location>
        <position position="65"/>
    </location>
    <ligand>
        <name>substrate</name>
    </ligand>
</feature>
<dbReference type="GO" id="GO:0006520">
    <property type="term" value="P:amino acid metabolic process"/>
    <property type="evidence" value="ECO:0007669"/>
    <property type="project" value="InterPro"/>
</dbReference>
<proteinExistence type="inferred from homology"/>
<dbReference type="InterPro" id="IPR036152">
    <property type="entry name" value="Asp/glu_Ase-like_sf"/>
</dbReference>
<accession>A0A2H0N7F0</accession>
<sequence>MKQPSERKILVLYTGGTIGMTPTNLKGGLKPGSMEMLQKNIPQLEELPYQVDWSEFKLEDRFIDSSDANIELYQFLGEKIATEQQNYDGIVVVFGTDTMGPSAGALSYELQGLKGPVVFTGSMIPAVEEESDGPRNLLDAIEVAAQSGNEIPSINEVTVCFAGRLFRGVHTRKFSASYVDAMDGVTEEPIATLYRGEIHVDEDRLFTFRKDTEVEFHPLEQKNILPIGVCFESVNSIQSKLESAADVDAIVLFDLPHEQPLNAESKVVRWIREYAPDKTVFFADTMTEPPNTEWIKLQCVPDFQQIMIKANYVLSRAKDKDEMRLLAESNLRGEGKGELLCESERLIEMRKERELPSLTKR</sequence>
<evidence type="ECO:0000256" key="3">
    <source>
        <dbReference type="PIRSR" id="PIRSR001220-2"/>
    </source>
</evidence>
<dbReference type="InterPro" id="IPR020827">
    <property type="entry name" value="Asparaginase/glutaminase_AS1"/>
</dbReference>
<dbReference type="Pfam" id="PF00710">
    <property type="entry name" value="Asparaginase"/>
    <property type="match status" value="1"/>
</dbReference>
<dbReference type="PROSITE" id="PS00144">
    <property type="entry name" value="ASN_GLN_ASE_1"/>
    <property type="match status" value="1"/>
</dbReference>
<dbReference type="PRINTS" id="PR00139">
    <property type="entry name" value="ASNGLNASE"/>
</dbReference>
<evidence type="ECO:0000259" key="5">
    <source>
        <dbReference type="Pfam" id="PF00710"/>
    </source>
</evidence>
<dbReference type="SFLD" id="SFLDS00057">
    <property type="entry name" value="Glutaminase/Asparaginase"/>
    <property type="match status" value="1"/>
</dbReference>
<dbReference type="GO" id="GO:0004067">
    <property type="term" value="F:asparaginase activity"/>
    <property type="evidence" value="ECO:0007669"/>
    <property type="project" value="UniProtKB-UniRule"/>
</dbReference>
<dbReference type="Proteomes" id="UP000229600">
    <property type="component" value="Unassembled WGS sequence"/>
</dbReference>
<organism evidence="6 7">
    <name type="scientific">Candidatus Magasanikbacteria bacterium CG11_big_fil_rev_8_21_14_0_20_39_34</name>
    <dbReference type="NCBI Taxonomy" id="1974653"/>
    <lineage>
        <taxon>Bacteria</taxon>
        <taxon>Candidatus Magasanikiibacteriota</taxon>
    </lineage>
</organism>
<feature type="active site" evidence="4">
    <location>
        <position position="17"/>
    </location>
</feature>
<dbReference type="PANTHER" id="PTHR11707">
    <property type="entry name" value="L-ASPARAGINASE"/>
    <property type="match status" value="1"/>
</dbReference>
<dbReference type="InterPro" id="IPR037152">
    <property type="entry name" value="L-asparaginase_N_sf"/>
</dbReference>
<gene>
    <name evidence="6" type="ORF">COV59_02565</name>
</gene>
<comment type="caution">
    <text evidence="6">The sequence shown here is derived from an EMBL/GenBank/DDBJ whole genome shotgun (WGS) entry which is preliminary data.</text>
</comment>
<dbReference type="SUPFAM" id="SSF53774">
    <property type="entry name" value="Glutaminase/Asparaginase"/>
    <property type="match status" value="1"/>
</dbReference>
<dbReference type="PIRSF" id="PIRSF001220">
    <property type="entry name" value="L-ASNase_gatD"/>
    <property type="match status" value="1"/>
</dbReference>
<dbReference type="PIRSF" id="PIRSF500176">
    <property type="entry name" value="L_ASNase"/>
    <property type="match status" value="1"/>
</dbReference>
<dbReference type="PROSITE" id="PS51732">
    <property type="entry name" value="ASN_GLN_ASE_3"/>
    <property type="match status" value="1"/>
</dbReference>
<dbReference type="SMART" id="SM00870">
    <property type="entry name" value="Asparaginase"/>
    <property type="match status" value="1"/>
</dbReference>
<feature type="binding site" evidence="3">
    <location>
        <begin position="96"/>
        <end position="97"/>
    </location>
    <ligand>
        <name>substrate</name>
    </ligand>
</feature>
<dbReference type="EMBL" id="PCWN01000007">
    <property type="protein sequence ID" value="PIR04045.1"/>
    <property type="molecule type" value="Genomic_DNA"/>
</dbReference>